<dbReference type="InterPro" id="IPR051629">
    <property type="entry name" value="Sulfite_efflux_TDT"/>
</dbReference>
<dbReference type="AlphaFoldDB" id="A0A1J5TMC6"/>
<protein>
    <submittedName>
        <fullName evidence="9">Potassium-tellurite ethidium and proflavin transporter</fullName>
    </submittedName>
</protein>
<keyword evidence="3" id="KW-0813">Transport</keyword>
<evidence type="ECO:0000256" key="7">
    <source>
        <dbReference type="ARBA" id="ARBA00023136"/>
    </source>
</evidence>
<keyword evidence="7 8" id="KW-0472">Membrane</keyword>
<keyword evidence="5 8" id="KW-0812">Transmembrane</keyword>
<dbReference type="InterPro" id="IPR004695">
    <property type="entry name" value="SLAC1/Mae1/Ssu1/TehA"/>
</dbReference>
<feature type="transmembrane region" description="Helical" evidence="8">
    <location>
        <begin position="168"/>
        <end position="192"/>
    </location>
</feature>
<evidence type="ECO:0000313" key="9">
    <source>
        <dbReference type="EMBL" id="OIR17360.1"/>
    </source>
</evidence>
<dbReference type="Pfam" id="PF03595">
    <property type="entry name" value="SLAC1"/>
    <property type="match status" value="1"/>
</dbReference>
<comment type="subcellular location">
    <subcellularLocation>
        <location evidence="1">Cell membrane</location>
        <topology evidence="1">Multi-pass membrane protein</topology>
    </subcellularLocation>
</comment>
<feature type="transmembrane region" description="Helical" evidence="8">
    <location>
        <begin position="338"/>
        <end position="361"/>
    </location>
</feature>
<dbReference type="Gene3D" id="1.50.10.150">
    <property type="entry name" value="Voltage-dependent anion channel"/>
    <property type="match status" value="1"/>
</dbReference>
<proteinExistence type="inferred from homology"/>
<comment type="caution">
    <text evidence="9">The sequence shown here is derived from an EMBL/GenBank/DDBJ whole genome shotgun (WGS) entry which is preliminary data.</text>
</comment>
<feature type="transmembrane region" description="Helical" evidence="8">
    <location>
        <begin position="33"/>
        <end position="51"/>
    </location>
</feature>
<evidence type="ECO:0000256" key="6">
    <source>
        <dbReference type="ARBA" id="ARBA00022989"/>
    </source>
</evidence>
<dbReference type="InterPro" id="IPR038665">
    <property type="entry name" value="Voltage-dep_anion_channel_sf"/>
</dbReference>
<keyword evidence="6 8" id="KW-1133">Transmembrane helix</keyword>
<accession>A0A1J5TMC6</accession>
<feature type="transmembrane region" description="Helical" evidence="8">
    <location>
        <begin position="276"/>
        <end position="299"/>
    </location>
</feature>
<dbReference type="GO" id="GO:0000319">
    <property type="term" value="F:sulfite transmembrane transporter activity"/>
    <property type="evidence" value="ECO:0007669"/>
    <property type="project" value="TreeGrafter"/>
</dbReference>
<dbReference type="PANTHER" id="PTHR31686:SF1">
    <property type="entry name" value="SULFITE EFFLUX PUMP SSU1"/>
    <property type="match status" value="1"/>
</dbReference>
<dbReference type="GO" id="GO:0005886">
    <property type="term" value="C:plasma membrane"/>
    <property type="evidence" value="ECO:0007669"/>
    <property type="project" value="UniProtKB-SubCell"/>
</dbReference>
<sequence length="384" mass="41715">MSTKPITRLADHLNPLSQLESPREMIRQFTPNWFASTMGTGILALALPQVPGAGQTMRTIGEGLWLFNIGLFSLFTLLYTARWIMFWQEAKRIFSHNIVSMFIGTIPMGLATIINGFIVFGLPRWGNGMIAVAQILWWFDVALSIVCGVLLPYFMFTRQEHRMEKMTAVWLLPIVAAEVAAASGGLIAPYLTDPGNQFVMLITSYVLWAYSVPVALGIITILILRMALHKLPPESMAASSWLPLGPLGTGALGMLVLGADAPAILAAHGMAGTGTIAAGIGLIAGILLWGAGLWWLLLASLITFRHFRAGIPFNLGWWGYTFPLGVYTVATLKLGTQLGIGAFSIFGTFLCIVLAMMWLLVAARTLHGGWQGHLFVSPCIANVN</sequence>
<reference evidence="9" key="1">
    <citation type="submission" date="2016-10" db="EMBL/GenBank/DDBJ databases">
        <title>Sequence of Gallionella enrichment culture.</title>
        <authorList>
            <person name="Poehlein A."/>
            <person name="Muehling M."/>
            <person name="Daniel R."/>
        </authorList>
    </citation>
    <scope>NUCLEOTIDE SEQUENCE</scope>
</reference>
<feature type="transmembrane region" description="Helical" evidence="8">
    <location>
        <begin position="98"/>
        <end position="123"/>
    </location>
</feature>
<evidence type="ECO:0000256" key="1">
    <source>
        <dbReference type="ARBA" id="ARBA00004651"/>
    </source>
</evidence>
<feature type="transmembrane region" description="Helical" evidence="8">
    <location>
        <begin position="198"/>
        <end position="224"/>
    </location>
</feature>
<evidence type="ECO:0000256" key="4">
    <source>
        <dbReference type="ARBA" id="ARBA00022475"/>
    </source>
</evidence>
<feature type="transmembrane region" description="Helical" evidence="8">
    <location>
        <begin position="311"/>
        <end position="332"/>
    </location>
</feature>
<keyword evidence="4" id="KW-1003">Cell membrane</keyword>
<evidence type="ECO:0000256" key="3">
    <source>
        <dbReference type="ARBA" id="ARBA00022448"/>
    </source>
</evidence>
<gene>
    <name evidence="9" type="ORF">GALL_23870</name>
</gene>
<dbReference type="EMBL" id="MLJW01000005">
    <property type="protein sequence ID" value="OIR17360.1"/>
    <property type="molecule type" value="Genomic_DNA"/>
</dbReference>
<dbReference type="CDD" id="cd09318">
    <property type="entry name" value="TDT_SSU1"/>
    <property type="match status" value="1"/>
</dbReference>
<name>A0A1J5TMC6_9ZZZZ</name>
<evidence type="ECO:0000256" key="2">
    <source>
        <dbReference type="ARBA" id="ARBA00008566"/>
    </source>
</evidence>
<evidence type="ECO:0000256" key="5">
    <source>
        <dbReference type="ARBA" id="ARBA00022692"/>
    </source>
</evidence>
<dbReference type="FunFam" id="1.50.10.150:FF:000004">
    <property type="entry name" value="Malic acid transporter"/>
    <property type="match status" value="1"/>
</dbReference>
<feature type="transmembrane region" description="Helical" evidence="8">
    <location>
        <begin position="135"/>
        <end position="156"/>
    </location>
</feature>
<feature type="transmembrane region" description="Helical" evidence="8">
    <location>
        <begin position="63"/>
        <end position="86"/>
    </location>
</feature>
<organism evidence="9">
    <name type="scientific">mine drainage metagenome</name>
    <dbReference type="NCBI Taxonomy" id="410659"/>
    <lineage>
        <taxon>unclassified sequences</taxon>
        <taxon>metagenomes</taxon>
        <taxon>ecological metagenomes</taxon>
    </lineage>
</organism>
<feature type="transmembrane region" description="Helical" evidence="8">
    <location>
        <begin position="236"/>
        <end position="256"/>
    </location>
</feature>
<evidence type="ECO:0000256" key="8">
    <source>
        <dbReference type="SAM" id="Phobius"/>
    </source>
</evidence>
<comment type="similarity">
    <text evidence="2">Belongs to the tellurite-resistance/dicarboxylate transporter (TDT) family.</text>
</comment>
<dbReference type="PANTHER" id="PTHR31686">
    <property type="match status" value="1"/>
</dbReference>